<accession>A0A699I386</accession>
<dbReference type="Pfam" id="PF14223">
    <property type="entry name" value="Retrotran_gag_2"/>
    <property type="match status" value="1"/>
</dbReference>
<feature type="compositionally biased region" description="Basic and acidic residues" evidence="1">
    <location>
        <begin position="15"/>
        <end position="27"/>
    </location>
</feature>
<gene>
    <name evidence="2" type="ORF">Tci_487477</name>
</gene>
<dbReference type="AlphaFoldDB" id="A0A699I386"/>
<dbReference type="EMBL" id="BKCJ010246648">
    <property type="protein sequence ID" value="GEZ15504.1"/>
    <property type="molecule type" value="Genomic_DNA"/>
</dbReference>
<feature type="region of interest" description="Disordered" evidence="1">
    <location>
        <begin position="1"/>
        <end position="27"/>
    </location>
</feature>
<comment type="caution">
    <text evidence="2">The sequence shown here is derived from an EMBL/GenBank/DDBJ whole genome shotgun (WGS) entry which is preliminary data.</text>
</comment>
<organism evidence="2">
    <name type="scientific">Tanacetum cinerariifolium</name>
    <name type="common">Dalmatian daisy</name>
    <name type="synonym">Chrysanthemum cinerariifolium</name>
    <dbReference type="NCBI Taxonomy" id="118510"/>
    <lineage>
        <taxon>Eukaryota</taxon>
        <taxon>Viridiplantae</taxon>
        <taxon>Streptophyta</taxon>
        <taxon>Embryophyta</taxon>
        <taxon>Tracheophyta</taxon>
        <taxon>Spermatophyta</taxon>
        <taxon>Magnoliopsida</taxon>
        <taxon>eudicotyledons</taxon>
        <taxon>Gunneridae</taxon>
        <taxon>Pentapetalae</taxon>
        <taxon>asterids</taxon>
        <taxon>campanulids</taxon>
        <taxon>Asterales</taxon>
        <taxon>Asteraceae</taxon>
        <taxon>Asteroideae</taxon>
        <taxon>Anthemideae</taxon>
        <taxon>Anthemidinae</taxon>
        <taxon>Tanacetum</taxon>
    </lineage>
</organism>
<reference evidence="2" key="1">
    <citation type="journal article" date="2019" name="Sci. Rep.">
        <title>Draft genome of Tanacetum cinerariifolium, the natural source of mosquito coil.</title>
        <authorList>
            <person name="Yamashiro T."/>
            <person name="Shiraishi A."/>
            <person name="Satake H."/>
            <person name="Nakayama K."/>
        </authorList>
    </citation>
    <scope>NUCLEOTIDE SEQUENCE</scope>
</reference>
<evidence type="ECO:0000256" key="1">
    <source>
        <dbReference type="SAM" id="MobiDB-lite"/>
    </source>
</evidence>
<evidence type="ECO:0000313" key="2">
    <source>
        <dbReference type="EMBL" id="GEZ15504.1"/>
    </source>
</evidence>
<proteinExistence type="predicted"/>
<sequence>GFQVSNDDAAVGQRQLEDTQLEEKTNIDSLEKEQEKIEDEDQTLMLLTSLPPSYENFMKTLLYERESLTMDDAMATLNSKELKKITEGTQEETSDGLSIKERFDHSEGHLKRDYLMNNSSGFVNKAKRGQDSDSSNNEGNSYFVESLVVVKNDEMTKLVIDSCRSYHMPHMRDFVYDFKSFDGGSIQLGAQEDRKAKGFQVSNDDAAVAHRPLEDKQLEEKINMDCFVKEQKKSIVFSTCARYNSQSSVPRLNFGFVVVIIQQES</sequence>
<name>A0A699I386_TANCI</name>
<feature type="non-terminal residue" evidence="2">
    <location>
        <position position="1"/>
    </location>
</feature>
<protein>
    <submittedName>
        <fullName evidence="2">Retrovirus-related Pol polyprotein from transposon TNT 1-94</fullName>
    </submittedName>
</protein>